<sequence>MVLAPPARSSTATADLETVKEESPHGQEVKTGPTSSLSAPPRAVSAEQAVSERDEATKEGPLGSQEMLTGVPSPTDEAQFAAPATDDGNERQKEKEEQQGPWQMPIQETGPHLPQELAQ</sequence>
<proteinExistence type="predicted"/>
<organism evidence="2 3">
    <name type="scientific">Geodia barretti</name>
    <name type="common">Barrett's horny sponge</name>
    <dbReference type="NCBI Taxonomy" id="519541"/>
    <lineage>
        <taxon>Eukaryota</taxon>
        <taxon>Metazoa</taxon>
        <taxon>Porifera</taxon>
        <taxon>Demospongiae</taxon>
        <taxon>Heteroscleromorpha</taxon>
        <taxon>Tetractinellida</taxon>
        <taxon>Astrophorina</taxon>
        <taxon>Geodiidae</taxon>
        <taxon>Geodia</taxon>
    </lineage>
</organism>
<comment type="caution">
    <text evidence="2">The sequence shown here is derived from an EMBL/GenBank/DDBJ whole genome shotgun (WGS) entry which is preliminary data.</text>
</comment>
<evidence type="ECO:0000256" key="1">
    <source>
        <dbReference type="SAM" id="MobiDB-lite"/>
    </source>
</evidence>
<name>A0AA35XB89_GEOBA</name>
<feature type="compositionally biased region" description="Basic and acidic residues" evidence="1">
    <location>
        <begin position="17"/>
        <end position="28"/>
    </location>
</feature>
<dbReference type="Proteomes" id="UP001174909">
    <property type="component" value="Unassembled WGS sequence"/>
</dbReference>
<feature type="compositionally biased region" description="Basic and acidic residues" evidence="1">
    <location>
        <begin position="88"/>
        <end position="98"/>
    </location>
</feature>
<reference evidence="2" key="1">
    <citation type="submission" date="2023-03" db="EMBL/GenBank/DDBJ databases">
        <authorList>
            <person name="Steffen K."/>
            <person name="Cardenas P."/>
        </authorList>
    </citation>
    <scope>NUCLEOTIDE SEQUENCE</scope>
</reference>
<evidence type="ECO:0000313" key="3">
    <source>
        <dbReference type="Proteomes" id="UP001174909"/>
    </source>
</evidence>
<protein>
    <submittedName>
        <fullName evidence="2">Uncharacterized protein</fullName>
    </submittedName>
</protein>
<keyword evidence="3" id="KW-1185">Reference proteome</keyword>
<gene>
    <name evidence="2" type="ORF">GBAR_LOCUS25494</name>
</gene>
<dbReference type="EMBL" id="CASHTH010003535">
    <property type="protein sequence ID" value="CAI8046121.1"/>
    <property type="molecule type" value="Genomic_DNA"/>
</dbReference>
<feature type="region of interest" description="Disordered" evidence="1">
    <location>
        <begin position="1"/>
        <end position="119"/>
    </location>
</feature>
<accession>A0AA35XB89</accession>
<dbReference type="AlphaFoldDB" id="A0AA35XB89"/>
<evidence type="ECO:0000313" key="2">
    <source>
        <dbReference type="EMBL" id="CAI8046121.1"/>
    </source>
</evidence>